<proteinExistence type="predicted"/>
<dbReference type="AntiFam" id="ANF00012">
    <property type="entry name" value="tRNA translation"/>
</dbReference>
<geneLocation type="mitochondrion" evidence="1"/>
<accession>A0A7T8ILM3</accession>
<reference evidence="1" key="1">
    <citation type="submission" date="2020-11" db="EMBL/GenBank/DDBJ databases">
        <title>Pseudo-nitzschia pungens mitochondrial genome.</title>
        <authorList>
            <person name="Chen Y."/>
            <person name="Wang Y."/>
            <person name="Liu K."/>
            <person name="Chen N."/>
        </authorList>
    </citation>
    <scope>NUCLEOTIDE SEQUENCE</scope>
    <source>
        <strain evidence="1">CNS00141</strain>
    </source>
</reference>
<dbReference type="AlphaFoldDB" id="A0A7T8ILM3"/>
<protein>
    <submittedName>
        <fullName evidence="1">Twin arginine protein translocation system-TatA protein</fullName>
    </submittedName>
</protein>
<sequence length="87" mass="10467">MRISIGQILIVLIISFLLFGDVKSLKYKLKNLSKKIETFLKEKNRKKGTWTPDLRFWKPLLYQLNYFPKYFLLTILNRIFIENVSLL</sequence>
<keyword evidence="1" id="KW-0496">Mitochondrion</keyword>
<gene>
    <name evidence="1" type="primary">tatA</name>
</gene>
<name>A0A7T8ILM3_9STRA</name>
<evidence type="ECO:0000313" key="1">
    <source>
        <dbReference type="EMBL" id="QQO80607.1"/>
    </source>
</evidence>
<organism evidence="1">
    <name type="scientific">Pseudo-nitzschia pungens</name>
    <dbReference type="NCBI Taxonomy" id="37318"/>
    <lineage>
        <taxon>Eukaryota</taxon>
        <taxon>Sar</taxon>
        <taxon>Stramenopiles</taxon>
        <taxon>Ochrophyta</taxon>
        <taxon>Bacillariophyta</taxon>
        <taxon>Bacillariophyceae</taxon>
        <taxon>Bacillariophycidae</taxon>
        <taxon>Bacillariales</taxon>
        <taxon>Bacillariaceae</taxon>
        <taxon>Pseudo-nitzschia</taxon>
    </lineage>
</organism>
<dbReference type="EMBL" id="MW256714">
    <property type="protein sequence ID" value="QQO80607.1"/>
    <property type="molecule type" value="Genomic_DNA"/>
</dbReference>